<feature type="transmembrane region" description="Helical" evidence="1">
    <location>
        <begin position="6"/>
        <end position="34"/>
    </location>
</feature>
<organism evidence="2 3">
    <name type="scientific">Bacillus bruguierae</name>
    <dbReference type="NCBI Taxonomy" id="3127667"/>
    <lineage>
        <taxon>Bacteria</taxon>
        <taxon>Bacillati</taxon>
        <taxon>Bacillota</taxon>
        <taxon>Bacilli</taxon>
        <taxon>Bacillales</taxon>
        <taxon>Bacillaceae</taxon>
        <taxon>Bacillus</taxon>
    </lineage>
</organism>
<dbReference type="RefSeq" id="WP_336470934.1">
    <property type="nucleotide sequence ID" value="NZ_JBAWSX010000001.1"/>
</dbReference>
<sequence>MESGTALYSIFSILGLVFYVAAAAFVVCVMLTVLKRMRERNEYLKDIRDELRKRNNTSN</sequence>
<dbReference type="EMBL" id="JBAWSX010000001">
    <property type="protein sequence ID" value="MEI4799861.1"/>
    <property type="molecule type" value="Genomic_DNA"/>
</dbReference>
<accession>A0ABU8FB07</accession>
<comment type="caution">
    <text evidence="2">The sequence shown here is derived from an EMBL/GenBank/DDBJ whole genome shotgun (WGS) entry which is preliminary data.</text>
</comment>
<evidence type="ECO:0000313" key="2">
    <source>
        <dbReference type="EMBL" id="MEI4799861.1"/>
    </source>
</evidence>
<keyword evidence="1" id="KW-0472">Membrane</keyword>
<proteinExistence type="predicted"/>
<reference evidence="2 3" key="1">
    <citation type="submission" date="2024-01" db="EMBL/GenBank/DDBJ databases">
        <title>Seven novel Bacillus-like species.</title>
        <authorList>
            <person name="Liu G."/>
        </authorList>
    </citation>
    <scope>NUCLEOTIDE SEQUENCE [LARGE SCALE GENOMIC DNA]</scope>
    <source>
        <strain evidence="2 3">FJAT-51639</strain>
    </source>
</reference>
<evidence type="ECO:0000256" key="1">
    <source>
        <dbReference type="SAM" id="Phobius"/>
    </source>
</evidence>
<name>A0ABU8FB07_9BACI</name>
<keyword evidence="3" id="KW-1185">Reference proteome</keyword>
<evidence type="ECO:0000313" key="3">
    <source>
        <dbReference type="Proteomes" id="UP001372526"/>
    </source>
</evidence>
<keyword evidence="1" id="KW-1133">Transmembrane helix</keyword>
<gene>
    <name evidence="2" type="ORF">WAZ07_00735</name>
</gene>
<keyword evidence="1" id="KW-0812">Transmembrane</keyword>
<dbReference type="Proteomes" id="UP001372526">
    <property type="component" value="Unassembled WGS sequence"/>
</dbReference>
<evidence type="ECO:0008006" key="4">
    <source>
        <dbReference type="Google" id="ProtNLM"/>
    </source>
</evidence>
<protein>
    <recommendedName>
        <fullName evidence="4">DUF4083 domain-containing protein</fullName>
    </recommendedName>
</protein>